<evidence type="ECO:0000313" key="2">
    <source>
        <dbReference type="Proteomes" id="UP000683000"/>
    </source>
</evidence>
<organism evidence="1 2">
    <name type="scientific">Boletus reticuloceps</name>
    <dbReference type="NCBI Taxonomy" id="495285"/>
    <lineage>
        <taxon>Eukaryota</taxon>
        <taxon>Fungi</taxon>
        <taxon>Dikarya</taxon>
        <taxon>Basidiomycota</taxon>
        <taxon>Agaricomycotina</taxon>
        <taxon>Agaricomycetes</taxon>
        <taxon>Agaricomycetidae</taxon>
        <taxon>Boletales</taxon>
        <taxon>Boletineae</taxon>
        <taxon>Boletaceae</taxon>
        <taxon>Boletoideae</taxon>
        <taxon>Boletus</taxon>
    </lineage>
</organism>
<dbReference type="EMBL" id="JAGFBS010000017">
    <property type="protein sequence ID" value="KAG6374721.1"/>
    <property type="molecule type" value="Genomic_DNA"/>
</dbReference>
<dbReference type="OrthoDB" id="3259646at2759"/>
<comment type="caution">
    <text evidence="1">The sequence shown here is derived from an EMBL/GenBank/DDBJ whole genome shotgun (WGS) entry which is preliminary data.</text>
</comment>
<name>A0A8I3A9B4_9AGAM</name>
<proteinExistence type="predicted"/>
<dbReference type="Proteomes" id="UP000683000">
    <property type="component" value="Unassembled WGS sequence"/>
</dbReference>
<reference evidence="1" key="1">
    <citation type="submission" date="2021-03" db="EMBL/GenBank/DDBJ databases">
        <title>Evolutionary innovations through gain and loss of genes in the ectomycorrhizal Boletales.</title>
        <authorList>
            <person name="Wu G."/>
            <person name="Miyauchi S."/>
            <person name="Morin E."/>
            <person name="Yang Z.-L."/>
            <person name="Xu J."/>
            <person name="Martin F.M."/>
        </authorList>
    </citation>
    <scope>NUCLEOTIDE SEQUENCE</scope>
    <source>
        <strain evidence="1">BR01</strain>
    </source>
</reference>
<gene>
    <name evidence="1" type="ORF">JVT61DRAFT_4091</name>
</gene>
<protein>
    <submittedName>
        <fullName evidence="1">Uncharacterized protein</fullName>
    </submittedName>
</protein>
<accession>A0A8I3A9B4</accession>
<dbReference type="AlphaFoldDB" id="A0A8I3A9B4"/>
<sequence>MAAFTLFPKDGDIVSPCSSIFVTVKQRLCKSSDSSALNDLHSYCSITEYRGELEDATNKGHDALSRYRKNEGKQELERSIAAFERALNTGLPNDPCRAAAESNLAMAKFIICQVEGKDVSFEAPLGLYHNALAARSVGHVDRPSTLIQLAVVHLARFEKGGSEVERARAEALLRETMELSSAGTRENQVATFLLQLSGGRRMDPVPAGGQSTLQSNSTSRLTEEDPLISSAHMLDRFHRFGDLAALQQAITLLEELVKSIADFRISVLHYVIDSIGLGK</sequence>
<evidence type="ECO:0000313" key="1">
    <source>
        <dbReference type="EMBL" id="KAG6374721.1"/>
    </source>
</evidence>
<keyword evidence="2" id="KW-1185">Reference proteome</keyword>